<organism evidence="2 3">
    <name type="scientific">Pseudacidovorax intermedius</name>
    <dbReference type="NCBI Taxonomy" id="433924"/>
    <lineage>
        <taxon>Bacteria</taxon>
        <taxon>Pseudomonadati</taxon>
        <taxon>Pseudomonadota</taxon>
        <taxon>Betaproteobacteria</taxon>
        <taxon>Burkholderiales</taxon>
        <taxon>Comamonadaceae</taxon>
        <taxon>Pseudacidovorax</taxon>
    </lineage>
</organism>
<dbReference type="InterPro" id="IPR029787">
    <property type="entry name" value="Nucleotide_cyclase"/>
</dbReference>
<dbReference type="RefSeq" id="WP_058641381.1">
    <property type="nucleotide sequence ID" value="NZ_LDSL01000050.1"/>
</dbReference>
<dbReference type="Pfam" id="PF08448">
    <property type="entry name" value="PAS_4"/>
    <property type="match status" value="1"/>
</dbReference>
<dbReference type="InterPro" id="IPR000014">
    <property type="entry name" value="PAS"/>
</dbReference>
<name>A0A147H105_9BURK</name>
<proteinExistence type="predicted"/>
<dbReference type="AlphaFoldDB" id="A0A147H105"/>
<dbReference type="PATRIC" id="fig|433924.3.peg.3475"/>
<dbReference type="Proteomes" id="UP000072741">
    <property type="component" value="Unassembled WGS sequence"/>
</dbReference>
<dbReference type="Gene3D" id="3.30.450.20">
    <property type="entry name" value="PAS domain"/>
    <property type="match status" value="2"/>
</dbReference>
<dbReference type="SUPFAM" id="SSF55073">
    <property type="entry name" value="Nucleotide cyclase"/>
    <property type="match status" value="1"/>
</dbReference>
<dbReference type="Pfam" id="PF00990">
    <property type="entry name" value="GGDEF"/>
    <property type="match status" value="1"/>
</dbReference>
<evidence type="ECO:0000259" key="1">
    <source>
        <dbReference type="PROSITE" id="PS50887"/>
    </source>
</evidence>
<dbReference type="SUPFAM" id="SSF55785">
    <property type="entry name" value="PYP-like sensor domain (PAS domain)"/>
    <property type="match status" value="2"/>
</dbReference>
<dbReference type="InterPro" id="IPR035965">
    <property type="entry name" value="PAS-like_dom_sf"/>
</dbReference>
<dbReference type="CDD" id="cd01949">
    <property type="entry name" value="GGDEF"/>
    <property type="match status" value="1"/>
</dbReference>
<dbReference type="InterPro" id="IPR052155">
    <property type="entry name" value="Biofilm_reg_signaling"/>
</dbReference>
<evidence type="ECO:0000313" key="2">
    <source>
        <dbReference type="EMBL" id="KTT23336.1"/>
    </source>
</evidence>
<dbReference type="NCBIfam" id="TIGR00254">
    <property type="entry name" value="GGDEF"/>
    <property type="match status" value="1"/>
</dbReference>
<reference evidence="2 3" key="1">
    <citation type="journal article" date="2016" name="Front. Microbiol.">
        <title>Genomic Resource of Rice Seed Associated Bacteria.</title>
        <authorList>
            <person name="Midha S."/>
            <person name="Bansal K."/>
            <person name="Sharma S."/>
            <person name="Kumar N."/>
            <person name="Patil P.P."/>
            <person name="Chaudhry V."/>
            <person name="Patil P.B."/>
        </authorList>
    </citation>
    <scope>NUCLEOTIDE SEQUENCE [LARGE SCALE GENOMIC DNA]</scope>
    <source>
        <strain evidence="2 3">NS331</strain>
    </source>
</reference>
<keyword evidence="3" id="KW-1185">Reference proteome</keyword>
<evidence type="ECO:0000313" key="3">
    <source>
        <dbReference type="Proteomes" id="UP000072741"/>
    </source>
</evidence>
<dbReference type="GO" id="GO:0016301">
    <property type="term" value="F:kinase activity"/>
    <property type="evidence" value="ECO:0007669"/>
    <property type="project" value="UniProtKB-KW"/>
</dbReference>
<dbReference type="Gene3D" id="3.30.70.270">
    <property type="match status" value="1"/>
</dbReference>
<dbReference type="InterPro" id="IPR000160">
    <property type="entry name" value="GGDEF_dom"/>
</dbReference>
<dbReference type="PANTHER" id="PTHR44757">
    <property type="entry name" value="DIGUANYLATE CYCLASE DGCP"/>
    <property type="match status" value="1"/>
</dbReference>
<feature type="domain" description="GGDEF" evidence="1">
    <location>
        <begin position="351"/>
        <end position="487"/>
    </location>
</feature>
<dbReference type="InterPro" id="IPR013656">
    <property type="entry name" value="PAS_4"/>
</dbReference>
<comment type="caution">
    <text evidence="2">The sequence shown here is derived from an EMBL/GenBank/DDBJ whole genome shotgun (WGS) entry which is preliminary data.</text>
</comment>
<dbReference type="PROSITE" id="PS50887">
    <property type="entry name" value="GGDEF"/>
    <property type="match status" value="1"/>
</dbReference>
<keyword evidence="2" id="KW-0418">Kinase</keyword>
<keyword evidence="2" id="KW-0808">Transferase</keyword>
<dbReference type="EMBL" id="LDSL01000050">
    <property type="protein sequence ID" value="KTT23336.1"/>
    <property type="molecule type" value="Genomic_DNA"/>
</dbReference>
<dbReference type="InterPro" id="IPR043128">
    <property type="entry name" value="Rev_trsase/Diguanyl_cyclase"/>
</dbReference>
<dbReference type="Pfam" id="PF13426">
    <property type="entry name" value="PAS_9"/>
    <property type="match status" value="1"/>
</dbReference>
<dbReference type="PANTHER" id="PTHR44757:SF2">
    <property type="entry name" value="BIOFILM ARCHITECTURE MAINTENANCE PROTEIN MBAA"/>
    <property type="match status" value="1"/>
</dbReference>
<accession>A0A147H105</accession>
<dbReference type="SMART" id="SM00267">
    <property type="entry name" value="GGDEF"/>
    <property type="match status" value="1"/>
</dbReference>
<protein>
    <submittedName>
        <fullName evidence="2">Histidine kinase</fullName>
    </submittedName>
</protein>
<dbReference type="CDD" id="cd00130">
    <property type="entry name" value="PAS"/>
    <property type="match status" value="1"/>
</dbReference>
<sequence>MTSSDDFQTMFDLAPVSLWLEDYSGLKQLFDRWRAEGVTDLAVHLQADPARRAACMASIHVLRVNQKTLSLFAAADQDELVARLPEIFRDDMADRVIGELAQFWAGHTEIQNETVNYALDGRRLDVNVRIRILPGHEHDWSRALVSLDDITARVRAERMREASERYARGLFERSPVSLWVEDFSGVKRLLDGVRAQGIRDFGTFLKVHPEFVGRCIQEIRVLDVNEETLRMFGAPDKPTLLRSLSRVFRGEMHDSFAEQLRDLWDGKTTQQREVVNYTLGGEAVHIYMQFSVLPDRQDNWDLVLLSLVDITARRRAEAYLEYLGTHDVLTQLRNRTFYTEEIARLSRKGPWPLSILTLDMNGLKQVNDQVGHAAGDALLRRAGEVLAKLVDTPSCVARVGGDEFIVLMPDTDERGVRSVREHLNTLVDLNNQFYAGPSGHLLSFAMGAATCRQGESVDTALQAADRAMYEDKARHYEAEGAGPRRVN</sequence>
<gene>
    <name evidence="2" type="ORF">NS331_07500</name>
</gene>